<dbReference type="RefSeq" id="WP_187431595.1">
    <property type="nucleotide sequence ID" value="NZ_CP143423.1"/>
</dbReference>
<gene>
    <name evidence="1" type="ORF">ROLI_022670</name>
</gene>
<proteinExistence type="predicted"/>
<dbReference type="Proteomes" id="UP001318682">
    <property type="component" value="Chromosome"/>
</dbReference>
<evidence type="ECO:0000313" key="1">
    <source>
        <dbReference type="EMBL" id="WVX49180.1"/>
    </source>
</evidence>
<evidence type="ECO:0000313" key="2">
    <source>
        <dbReference type="Proteomes" id="UP001318682"/>
    </source>
</evidence>
<dbReference type="EMBL" id="CP143423">
    <property type="protein sequence ID" value="WVX49180.1"/>
    <property type="molecule type" value="Genomic_DNA"/>
</dbReference>
<name>A0ABZ2BVF8_9RHOB</name>
<sequence>MIGVVLWSDVSDRKAVIWCEDQGDLAFLTSKDDIFAADAFFDAGDVVQFEMEIHQTMRRARNPRLVVERAGAGLPEALREQAHYVDAPTRTAQIIPFRARVDDKARDDIQIASKA</sequence>
<protein>
    <submittedName>
        <fullName evidence="1">Uncharacterized protein</fullName>
    </submittedName>
</protein>
<accession>A0ABZ2BVF8</accession>
<keyword evidence="2" id="KW-1185">Reference proteome</keyword>
<reference evidence="1 2" key="1">
    <citation type="submission" date="2015-07" db="EMBL/GenBank/DDBJ databases">
        <authorList>
            <person name="Voget S."/>
            <person name="Dogs M."/>
            <person name="Brinkhoff T.H."/>
            <person name="Daniel R."/>
        </authorList>
    </citation>
    <scope>NUCLEOTIDE SEQUENCE [LARGE SCALE GENOMIC DNA]</scope>
    <source>
        <strain evidence="1 2">B14</strain>
    </source>
</reference>
<organism evidence="1 2">
    <name type="scientific">Roseobacter fucihabitans</name>
    <dbReference type="NCBI Taxonomy" id="1537242"/>
    <lineage>
        <taxon>Bacteria</taxon>
        <taxon>Pseudomonadati</taxon>
        <taxon>Pseudomonadota</taxon>
        <taxon>Alphaproteobacteria</taxon>
        <taxon>Rhodobacterales</taxon>
        <taxon>Roseobacteraceae</taxon>
        <taxon>Roseobacter</taxon>
    </lineage>
</organism>
<reference evidence="2" key="2">
    <citation type="submission" date="2024-01" db="EMBL/GenBank/DDBJ databases">
        <title>Roseobacter fucihabitans sp. nov., isolated from the brown alga Fucus spiralis.</title>
        <authorList>
            <person name="Hahnke S."/>
            <person name="Berger M."/>
            <person name="Schlingloff A."/>
            <person name="Athale I."/>
            <person name="Neumann-Schaal M."/>
            <person name="Adenaya A."/>
            <person name="Poehlein A."/>
            <person name="Daniel R."/>
            <person name="Pertersen J."/>
            <person name="Brinkhoff T."/>
        </authorList>
    </citation>
    <scope>NUCLEOTIDE SEQUENCE [LARGE SCALE GENOMIC DNA]</scope>
    <source>
        <strain evidence="2">B14</strain>
    </source>
</reference>